<keyword evidence="2" id="KW-1185">Reference proteome</keyword>
<reference evidence="1" key="1">
    <citation type="submission" date="2021-06" db="EMBL/GenBank/DDBJ databases">
        <authorList>
            <person name="Hodson N. C."/>
            <person name="Mongue J. A."/>
            <person name="Jaron S. K."/>
        </authorList>
    </citation>
    <scope>NUCLEOTIDE SEQUENCE</scope>
</reference>
<protein>
    <submittedName>
        <fullName evidence="1">Uncharacterized protein</fullName>
    </submittedName>
</protein>
<gene>
    <name evidence="1" type="ORF">AFUS01_LOCUS40880</name>
</gene>
<organism evidence="1 2">
    <name type="scientific">Allacma fusca</name>
    <dbReference type="NCBI Taxonomy" id="39272"/>
    <lineage>
        <taxon>Eukaryota</taxon>
        <taxon>Metazoa</taxon>
        <taxon>Ecdysozoa</taxon>
        <taxon>Arthropoda</taxon>
        <taxon>Hexapoda</taxon>
        <taxon>Collembola</taxon>
        <taxon>Symphypleona</taxon>
        <taxon>Sminthuridae</taxon>
        <taxon>Allacma</taxon>
    </lineage>
</organism>
<comment type="caution">
    <text evidence="1">The sequence shown here is derived from an EMBL/GenBank/DDBJ whole genome shotgun (WGS) entry which is preliminary data.</text>
</comment>
<proteinExistence type="predicted"/>
<evidence type="ECO:0000313" key="1">
    <source>
        <dbReference type="EMBL" id="CAG7831122.1"/>
    </source>
</evidence>
<name>A0A8J2L9R8_9HEXA</name>
<dbReference type="AlphaFoldDB" id="A0A8J2L9R8"/>
<accession>A0A8J2L9R8</accession>
<sequence>MTWLPTDDDLQRYLGDDTRNENDHQLRTTSYRPSGYGVRTKFQELWKSGGKDGGMGKPSLRLRRGWTQCVMGGTSSAQGASKYFIAFIETRWK</sequence>
<evidence type="ECO:0000313" key="2">
    <source>
        <dbReference type="Proteomes" id="UP000708208"/>
    </source>
</evidence>
<dbReference type="Proteomes" id="UP000708208">
    <property type="component" value="Unassembled WGS sequence"/>
</dbReference>
<dbReference type="EMBL" id="CAJVCH010558972">
    <property type="protein sequence ID" value="CAG7831122.1"/>
    <property type="molecule type" value="Genomic_DNA"/>
</dbReference>